<keyword evidence="2" id="KW-0175">Coiled coil</keyword>
<comment type="similarity">
    <text evidence="1">Belongs to the dpy-30 family.</text>
</comment>
<evidence type="ECO:0000256" key="3">
    <source>
        <dbReference type="SAM" id="MobiDB-lite"/>
    </source>
</evidence>
<dbReference type="Gene3D" id="1.20.890.10">
    <property type="entry name" value="cAMP-dependent protein kinase regulatory subunit, dimerization-anchoring domain"/>
    <property type="match status" value="1"/>
</dbReference>
<dbReference type="GO" id="GO:0048188">
    <property type="term" value="C:Set1C/COMPASS complex"/>
    <property type="evidence" value="ECO:0007669"/>
    <property type="project" value="InterPro"/>
</dbReference>
<organism evidence="4 5">
    <name type="scientific">Tenebrio molitor</name>
    <name type="common">Yellow mealworm beetle</name>
    <dbReference type="NCBI Taxonomy" id="7067"/>
    <lineage>
        <taxon>Eukaryota</taxon>
        <taxon>Metazoa</taxon>
        <taxon>Ecdysozoa</taxon>
        <taxon>Arthropoda</taxon>
        <taxon>Hexapoda</taxon>
        <taxon>Insecta</taxon>
        <taxon>Pterygota</taxon>
        <taxon>Neoptera</taxon>
        <taxon>Endopterygota</taxon>
        <taxon>Coleoptera</taxon>
        <taxon>Polyphaga</taxon>
        <taxon>Cucujiformia</taxon>
        <taxon>Tenebrionidae</taxon>
        <taxon>Tenebrio</taxon>
    </lineage>
</organism>
<evidence type="ECO:0000256" key="2">
    <source>
        <dbReference type="SAM" id="Coils"/>
    </source>
</evidence>
<name>A0A8J6HB24_TENMO</name>
<comment type="caution">
    <text evidence="4">The sequence shown here is derived from an EMBL/GenBank/DDBJ whole genome shotgun (WGS) entry which is preliminary data.</text>
</comment>
<dbReference type="Proteomes" id="UP000719412">
    <property type="component" value="Unassembled WGS sequence"/>
</dbReference>
<dbReference type="AlphaFoldDB" id="A0A8J6HB24"/>
<dbReference type="CDD" id="cd22966">
    <property type="entry name" value="DD_DYDC-like"/>
    <property type="match status" value="1"/>
</dbReference>
<evidence type="ECO:0000313" key="4">
    <source>
        <dbReference type="EMBL" id="KAH0815515.1"/>
    </source>
</evidence>
<proteinExistence type="inferred from homology"/>
<feature type="region of interest" description="Disordered" evidence="3">
    <location>
        <begin position="421"/>
        <end position="446"/>
    </location>
</feature>
<dbReference type="PANTHER" id="PTHR23356">
    <property type="entry name" value="DPY30-RELATED"/>
    <property type="match status" value="1"/>
</dbReference>
<accession>A0A8J6HB24</accession>
<dbReference type="InterPro" id="IPR049630">
    <property type="entry name" value="DYDC-like_DD"/>
</dbReference>
<keyword evidence="5" id="KW-1185">Reference proteome</keyword>
<protein>
    <submittedName>
        <fullName evidence="4">Uncharacterized protein</fullName>
    </submittedName>
</protein>
<evidence type="ECO:0000256" key="1">
    <source>
        <dbReference type="ARBA" id="ARBA00010849"/>
    </source>
</evidence>
<reference evidence="4" key="2">
    <citation type="submission" date="2021-08" db="EMBL/GenBank/DDBJ databases">
        <authorList>
            <person name="Eriksson T."/>
        </authorList>
    </citation>
    <scope>NUCLEOTIDE SEQUENCE</scope>
    <source>
        <strain evidence="4">Stoneville</strain>
        <tissue evidence="4">Whole head</tissue>
    </source>
</reference>
<evidence type="ECO:0000313" key="5">
    <source>
        <dbReference type="Proteomes" id="UP000719412"/>
    </source>
</evidence>
<dbReference type="EMBL" id="JABDTM020022998">
    <property type="protein sequence ID" value="KAH0815515.1"/>
    <property type="molecule type" value="Genomic_DNA"/>
</dbReference>
<reference evidence="4" key="1">
    <citation type="journal article" date="2020" name="J Insects Food Feed">
        <title>The yellow mealworm (Tenebrio molitor) genome: a resource for the emerging insects as food and feed industry.</title>
        <authorList>
            <person name="Eriksson T."/>
            <person name="Andere A."/>
            <person name="Kelstrup H."/>
            <person name="Emery V."/>
            <person name="Picard C."/>
        </authorList>
    </citation>
    <scope>NUCLEOTIDE SEQUENCE</scope>
    <source>
        <strain evidence="4">Stoneville</strain>
        <tissue evidence="4">Whole head</tissue>
    </source>
</reference>
<dbReference type="PANTHER" id="PTHR23356:SF16">
    <property type="entry name" value="DPY30 DOMAIN CONTAINING 2"/>
    <property type="match status" value="1"/>
</dbReference>
<feature type="coiled-coil region" evidence="2">
    <location>
        <begin position="117"/>
        <end position="144"/>
    </location>
</feature>
<dbReference type="InterPro" id="IPR037856">
    <property type="entry name" value="Sdc1/DPY30"/>
</dbReference>
<dbReference type="InterPro" id="IPR007858">
    <property type="entry name" value="Dpy-30_motif"/>
</dbReference>
<sequence>MEERFDSIDPSRRSSIMKDMEFALDFAPSPPPLHLPSLDSAKELPTIKTNEILVEKLLSSLREIDKVVETKVQIIESLDITIQIVSYKIYEATHEFKVKIGEMKDERNRLLVSIENRSELSLILHDLDQKILELEKELDSKIKVQSENLKQELQQQAELIIFQLDEDIAIMHARLKDLKDELEVKKGTMYRVQMVIINEKYAPILEELEKHLLNYEKLQLTGWRVEQSEVKLSEILEEQGLKFTPSGALLTRTGSLITFQEAQEKGYFKEISVSLDKIFEFFKERDRQRERLEQVAIPDSAGYSEGSTIESKMSSEDVKYLKQYVGKPLTLALAEITAKQPRDPIHYLGHYLFKYRYNQELEEEQKQEIDELTQERKLLAQERWKKFVEEEARNAVLDMILRAEQIAYENELKRIEQEQMLAEEEEEGAENQYASDLIEEARDKFE</sequence>
<gene>
    <name evidence="4" type="ORF">GEV33_007275</name>
</gene>
<dbReference type="Pfam" id="PF05186">
    <property type="entry name" value="Dpy-30"/>
    <property type="match status" value="1"/>
</dbReference>